<dbReference type="EMBL" id="MRVG01000008">
    <property type="protein sequence ID" value="PMB66785.1"/>
    <property type="molecule type" value="Genomic_DNA"/>
</dbReference>
<comment type="caution">
    <text evidence="2">The sequence shown here is derived from an EMBL/GenBank/DDBJ whole genome shotgun (WGS) entry which is preliminary data.</text>
</comment>
<feature type="compositionally biased region" description="Polar residues" evidence="1">
    <location>
        <begin position="1"/>
        <end position="23"/>
    </location>
</feature>
<evidence type="ECO:0000256" key="1">
    <source>
        <dbReference type="SAM" id="MobiDB-lite"/>
    </source>
</evidence>
<feature type="region of interest" description="Disordered" evidence="1">
    <location>
        <begin position="1"/>
        <end position="60"/>
    </location>
</feature>
<proteinExistence type="predicted"/>
<gene>
    <name evidence="2" type="ORF">BM221_007781</name>
</gene>
<evidence type="ECO:0000313" key="3">
    <source>
        <dbReference type="Proteomes" id="UP000235728"/>
    </source>
</evidence>
<accession>A0A2N6NHM3</accession>
<reference evidence="2 3" key="1">
    <citation type="journal article" date="2016" name="Appl. Microbiol. Biotechnol.">
        <title>Characterization of T-DNA insertion mutants with decreased virulence in the entomopathogenic fungus Beauveria bassiana JEF-007.</title>
        <authorList>
            <person name="Kim S."/>
            <person name="Lee S.J."/>
            <person name="Nai Y.S."/>
            <person name="Yu J.S."/>
            <person name="Lee M.R."/>
            <person name="Yang Y.T."/>
            <person name="Kim J.S."/>
        </authorList>
    </citation>
    <scope>NUCLEOTIDE SEQUENCE [LARGE SCALE GENOMIC DNA]</scope>
    <source>
        <strain evidence="2 3">JEF-007</strain>
    </source>
</reference>
<dbReference type="Proteomes" id="UP000235728">
    <property type="component" value="Unassembled WGS sequence"/>
</dbReference>
<feature type="compositionally biased region" description="Basic and acidic residues" evidence="1">
    <location>
        <begin position="33"/>
        <end position="49"/>
    </location>
</feature>
<dbReference type="AlphaFoldDB" id="A0A2N6NHM3"/>
<name>A0A2N6NHM3_BEABA</name>
<dbReference type="OMA" id="SINDQHA"/>
<protein>
    <submittedName>
        <fullName evidence="2">Uncharacterized protein</fullName>
    </submittedName>
</protein>
<evidence type="ECO:0000313" key="2">
    <source>
        <dbReference type="EMBL" id="PMB66785.1"/>
    </source>
</evidence>
<sequence>MDSNTKSAETSAQLQPKSSNSSGAHGIAGLSQHRHDAATRRNSIHDQHAKQGIIGQTFHK</sequence>
<organism evidence="2 3">
    <name type="scientific">Beauveria bassiana</name>
    <name type="common">White muscardine disease fungus</name>
    <name type="synonym">Tritirachium shiotae</name>
    <dbReference type="NCBI Taxonomy" id="176275"/>
    <lineage>
        <taxon>Eukaryota</taxon>
        <taxon>Fungi</taxon>
        <taxon>Dikarya</taxon>
        <taxon>Ascomycota</taxon>
        <taxon>Pezizomycotina</taxon>
        <taxon>Sordariomycetes</taxon>
        <taxon>Hypocreomycetidae</taxon>
        <taxon>Hypocreales</taxon>
        <taxon>Cordycipitaceae</taxon>
        <taxon>Beauveria</taxon>
    </lineage>
</organism>